<reference evidence="5 6" key="1">
    <citation type="submission" date="2014-08" db="EMBL/GenBank/DDBJ databases">
        <title>Porphyromonas canoris strain:OH2762 Genome sequencing.</title>
        <authorList>
            <person name="Wallis C."/>
            <person name="Deusch O."/>
            <person name="O'Flynn C."/>
            <person name="Davis I."/>
            <person name="Jospin G."/>
            <person name="Darling A.E."/>
            <person name="Coil D.A."/>
            <person name="Alexiev A."/>
            <person name="Horsfall A."/>
            <person name="Kirkwood N."/>
            <person name="Harris S."/>
            <person name="Eisen J.A."/>
        </authorList>
    </citation>
    <scope>NUCLEOTIDE SEQUENCE [LARGE SCALE GENOMIC DNA]</scope>
    <source>
        <strain evidence="6">COT-108 OH2762</strain>
    </source>
</reference>
<comment type="caution">
    <text evidence="5">The sequence shown here is derived from an EMBL/GenBank/DDBJ whole genome shotgun (WGS) entry which is preliminary data.</text>
</comment>
<dbReference type="Gene3D" id="2.40.160.20">
    <property type="match status" value="2"/>
</dbReference>
<feature type="domain" description="Outer membrane protein beta-barrel" evidence="4">
    <location>
        <begin position="245"/>
        <end position="375"/>
    </location>
</feature>
<sequence length="761" mass="84471">MKRKHLLTALLIGASAFGTTNAQVRDVSVTVSPLIEYQWWNKNINLENNMFYGLRAGFGFGPHFELRAIAEKSFDLKGKLKSLNWNVADNLAEKLPNHSLDITRIGGEAKLNIFSGVSFSPYILAGTGIQYFDYNPLTEGTDARAHKEQQIYASLGAGLKMNISPRVVFSLEAKQLLFNMDPTNAYLNPHTQNKNEFLKNYSALASLDIYLGGSNPRLNTSLDRRVRDSYTGGFAHGLKFVLEPGVAFMDFNESFPYKDQWFVGGSAGIDFSSLVGIRGYYYQATEEPGKLSTKFNKELRMYGANVIARLNQPRGVVPYLQFGAGYLDARKDEKEINQTDFNKNNLFAQAGAGIEIPLSRYFALYGTANAILMSKQDVSPEKIVTPSQVKANMMYTAGLRINLGAPVKSASTLYGSALERERERSNAEINALRAEYEDKLAAINRQLAEALKAGDDAQVETLMEQRKEVLEEKSVTSKKIETVSQPRSSETMTAREFEELVDRVVEKVLTQRKSRRSHAVSDADFALVLSALRQDQRGVAPSSNDALVAELKALIEKMDRNYDTLLRSNVQPQPSTTVIMPTQPRQSTPLVAPAQPVIINPEHATQPNAKEGRRVISKSMEGDAYQTSTKTAFLRYNTLAPIVGVNFGEQLTANIGLRAYLQVSDTNFDFVPELFIALGKKTGYGLSGNVIYNISLPADSPIQPYIGFGLGLFKQYDTMRAGSNIILGTNLKVGENSIFVDYSTRNLFQNNQIAVGYRFVF</sequence>
<evidence type="ECO:0000256" key="2">
    <source>
        <dbReference type="SAM" id="Coils"/>
    </source>
</evidence>
<accession>A0ABR4XL27</accession>
<keyword evidence="2" id="KW-0175">Coiled coil</keyword>
<proteinExistence type="predicted"/>
<evidence type="ECO:0000256" key="1">
    <source>
        <dbReference type="ARBA" id="ARBA00022729"/>
    </source>
</evidence>
<evidence type="ECO:0000313" key="5">
    <source>
        <dbReference type="EMBL" id="KGN92556.1"/>
    </source>
</evidence>
<dbReference type="InterPro" id="IPR027385">
    <property type="entry name" value="Beta-barrel_OMP"/>
</dbReference>
<name>A0ABR4XL27_9PORP</name>
<organism evidence="5 6">
    <name type="scientific">Porphyromonas canoris</name>
    <dbReference type="NCBI Taxonomy" id="36875"/>
    <lineage>
        <taxon>Bacteria</taxon>
        <taxon>Pseudomonadati</taxon>
        <taxon>Bacteroidota</taxon>
        <taxon>Bacteroidia</taxon>
        <taxon>Bacteroidales</taxon>
        <taxon>Porphyromonadaceae</taxon>
        <taxon>Porphyromonas</taxon>
    </lineage>
</organism>
<keyword evidence="1 3" id="KW-0732">Signal</keyword>
<feature type="chain" id="PRO_5045283819" description="Outer membrane protein beta-barrel domain-containing protein" evidence="3">
    <location>
        <begin position="23"/>
        <end position="761"/>
    </location>
</feature>
<gene>
    <name evidence="5" type="ORF">HQ43_04730</name>
</gene>
<evidence type="ECO:0000313" key="6">
    <source>
        <dbReference type="Proteomes" id="UP000030101"/>
    </source>
</evidence>
<evidence type="ECO:0000256" key="3">
    <source>
        <dbReference type="SAM" id="SignalP"/>
    </source>
</evidence>
<evidence type="ECO:0000259" key="4">
    <source>
        <dbReference type="Pfam" id="PF13505"/>
    </source>
</evidence>
<feature type="coiled-coil region" evidence="2">
    <location>
        <begin position="415"/>
        <end position="453"/>
    </location>
</feature>
<dbReference type="Proteomes" id="UP000030101">
    <property type="component" value="Unassembled WGS sequence"/>
</dbReference>
<dbReference type="InterPro" id="IPR011250">
    <property type="entry name" value="OMP/PagP_B-barrel"/>
</dbReference>
<dbReference type="SUPFAM" id="SSF56925">
    <property type="entry name" value="OMPA-like"/>
    <property type="match status" value="2"/>
</dbReference>
<dbReference type="EMBL" id="JQZV01000009">
    <property type="protein sequence ID" value="KGN92556.1"/>
    <property type="molecule type" value="Genomic_DNA"/>
</dbReference>
<dbReference type="RefSeq" id="WP_036790319.1">
    <property type="nucleotide sequence ID" value="NZ_JQZV01000009.1"/>
</dbReference>
<dbReference type="Pfam" id="PF13505">
    <property type="entry name" value="OMP_b-brl"/>
    <property type="match status" value="1"/>
</dbReference>
<keyword evidence="6" id="KW-1185">Reference proteome</keyword>
<protein>
    <recommendedName>
        <fullName evidence="4">Outer membrane protein beta-barrel domain-containing protein</fullName>
    </recommendedName>
</protein>
<feature type="signal peptide" evidence="3">
    <location>
        <begin position="1"/>
        <end position="22"/>
    </location>
</feature>